<evidence type="ECO:0000313" key="3">
    <source>
        <dbReference type="Proteomes" id="UP000027073"/>
    </source>
</evidence>
<feature type="compositionally biased region" description="Basic and acidic residues" evidence="1">
    <location>
        <begin position="306"/>
        <end position="315"/>
    </location>
</feature>
<evidence type="ECO:0000256" key="1">
    <source>
        <dbReference type="SAM" id="MobiDB-lite"/>
    </source>
</evidence>
<dbReference type="VEuPathDB" id="FungiDB:PLEOSDRAFT_162883"/>
<feature type="region of interest" description="Disordered" evidence="1">
    <location>
        <begin position="58"/>
        <end position="134"/>
    </location>
</feature>
<dbReference type="EMBL" id="KL198013">
    <property type="protein sequence ID" value="KDQ23092.1"/>
    <property type="molecule type" value="Genomic_DNA"/>
</dbReference>
<protein>
    <submittedName>
        <fullName evidence="2">Uncharacterized protein</fullName>
    </submittedName>
</protein>
<sequence>MHDFVNRLIEESAMNWGDDSTVTMTNCGMKNVNNTNCFFSESNDTVEHNRGDTYYSPRGPITTHTAPNGNQNFNSGSGTFNTARSQTSAAPNGQPEREGSPIPYWDPRGQVQTQPSPWSRHEATAQQGPFERRGKIRLENCGWKNVGNTNSTFVESNDRTAYTSGDYYNNPQDPINTYRTPGGTQNINNGNGIFNNIAGSQTFVPTADQQVSGYPNPWQNQHPRAVPAMEAVINNLGDRSRAANTTRTRPLGRPVIIPVILTMRRCMGPPIRWLVQWVQAPSYKTKARNTYPLLVWMSAPTSESKAPWRRDRKAAENWQSHDTSSLDFD</sequence>
<gene>
    <name evidence="2" type="ORF">PLEOSDRAFT_162883</name>
</gene>
<proteinExistence type="predicted"/>
<reference evidence="3" key="1">
    <citation type="journal article" date="2014" name="Proc. Natl. Acad. Sci. U.S.A.">
        <title>Extensive sampling of basidiomycete genomes demonstrates inadequacy of the white-rot/brown-rot paradigm for wood decay fungi.</title>
        <authorList>
            <person name="Riley R."/>
            <person name="Salamov A.A."/>
            <person name="Brown D.W."/>
            <person name="Nagy L.G."/>
            <person name="Floudas D."/>
            <person name="Held B.W."/>
            <person name="Levasseur A."/>
            <person name="Lombard V."/>
            <person name="Morin E."/>
            <person name="Otillar R."/>
            <person name="Lindquist E.A."/>
            <person name="Sun H."/>
            <person name="LaButti K.M."/>
            <person name="Schmutz J."/>
            <person name="Jabbour D."/>
            <person name="Luo H."/>
            <person name="Baker S.E."/>
            <person name="Pisabarro A.G."/>
            <person name="Walton J.D."/>
            <person name="Blanchette R.A."/>
            <person name="Henrissat B."/>
            <person name="Martin F."/>
            <person name="Cullen D."/>
            <person name="Hibbett D.S."/>
            <person name="Grigoriev I.V."/>
        </authorList>
    </citation>
    <scope>NUCLEOTIDE SEQUENCE [LARGE SCALE GENOMIC DNA]</scope>
    <source>
        <strain evidence="3">PC15</strain>
    </source>
</reference>
<dbReference type="OrthoDB" id="10403107at2759"/>
<accession>A0A067NG47</accession>
<organism evidence="2 3">
    <name type="scientific">Pleurotus ostreatus (strain PC15)</name>
    <name type="common">Oyster mushroom</name>
    <dbReference type="NCBI Taxonomy" id="1137138"/>
    <lineage>
        <taxon>Eukaryota</taxon>
        <taxon>Fungi</taxon>
        <taxon>Dikarya</taxon>
        <taxon>Basidiomycota</taxon>
        <taxon>Agaricomycotina</taxon>
        <taxon>Agaricomycetes</taxon>
        <taxon>Agaricomycetidae</taxon>
        <taxon>Agaricales</taxon>
        <taxon>Pleurotineae</taxon>
        <taxon>Pleurotaceae</taxon>
        <taxon>Pleurotus</taxon>
    </lineage>
</organism>
<evidence type="ECO:0000313" key="2">
    <source>
        <dbReference type="EMBL" id="KDQ23092.1"/>
    </source>
</evidence>
<dbReference type="HOGENOM" id="CLU_845003_0_0_1"/>
<dbReference type="InParanoid" id="A0A067NG47"/>
<dbReference type="AlphaFoldDB" id="A0A067NG47"/>
<dbReference type="Proteomes" id="UP000027073">
    <property type="component" value="Unassembled WGS sequence"/>
</dbReference>
<feature type="compositionally biased region" description="Polar residues" evidence="1">
    <location>
        <begin position="317"/>
        <end position="329"/>
    </location>
</feature>
<feature type="compositionally biased region" description="Polar residues" evidence="1">
    <location>
        <begin position="62"/>
        <end position="91"/>
    </location>
</feature>
<feature type="region of interest" description="Disordered" evidence="1">
    <location>
        <begin position="303"/>
        <end position="329"/>
    </location>
</feature>
<name>A0A067NG47_PLEO1</name>